<accession>A0AA35RDK5</accession>
<evidence type="ECO:0000256" key="4">
    <source>
        <dbReference type="ARBA" id="ARBA00022792"/>
    </source>
</evidence>
<keyword evidence="6" id="KW-0811">Translocation</keyword>
<dbReference type="Gene3D" id="1.10.287.110">
    <property type="entry name" value="DnaJ domain"/>
    <property type="match status" value="1"/>
</dbReference>
<evidence type="ECO:0000256" key="3">
    <source>
        <dbReference type="ARBA" id="ARBA00022448"/>
    </source>
</evidence>
<comment type="subcellular location">
    <subcellularLocation>
        <location evidence="1">Mitochondrion inner membrane</location>
        <topology evidence="1">Peripheral membrane protein</topology>
    </subcellularLocation>
</comment>
<sequence length="177" mass="19637">MAVMTLVGVNKRAHTWTVTQQGEKVAPSKKVSWIMARFLAQLIMVGVQTVGRAFGQTLRQEYQVTMAARRAAEEAGRDGTRAARAASSTGISLQEAQQILNIKNIDDIEAIRKHYEHLFKVNDKSSGGSFYLQSKVVRAKERIEMELDEKVCPDPTPSDENSSSSQDSQDSDSHPRT</sequence>
<keyword evidence="3" id="KW-0813">Transport</keyword>
<comment type="caution">
    <text evidence="10">The sequence shown here is derived from an EMBL/GenBank/DDBJ whole genome shotgun (WGS) entry which is preliminary data.</text>
</comment>
<dbReference type="InterPro" id="IPR005341">
    <property type="entry name" value="Tim16"/>
</dbReference>
<dbReference type="PANTHER" id="PTHR12388:SF0">
    <property type="entry name" value="MITOCHONDRIAL IMPORT INNER MEMBRANE TRANSLOCASE SUBUNIT TIM16"/>
    <property type="match status" value="1"/>
</dbReference>
<proteinExistence type="inferred from homology"/>
<evidence type="ECO:0000256" key="5">
    <source>
        <dbReference type="ARBA" id="ARBA00022927"/>
    </source>
</evidence>
<dbReference type="GO" id="GO:0005744">
    <property type="term" value="C:TIM23 mitochondrial import inner membrane translocase complex"/>
    <property type="evidence" value="ECO:0007669"/>
    <property type="project" value="InterPro"/>
</dbReference>
<organism evidence="10 11">
    <name type="scientific">Geodia barretti</name>
    <name type="common">Barrett's horny sponge</name>
    <dbReference type="NCBI Taxonomy" id="519541"/>
    <lineage>
        <taxon>Eukaryota</taxon>
        <taxon>Metazoa</taxon>
        <taxon>Porifera</taxon>
        <taxon>Demospongiae</taxon>
        <taxon>Heteroscleromorpha</taxon>
        <taxon>Tetractinellida</taxon>
        <taxon>Astrophorina</taxon>
        <taxon>Geodiidae</taxon>
        <taxon>Geodia</taxon>
    </lineage>
</organism>
<keyword evidence="11" id="KW-1185">Reference proteome</keyword>
<evidence type="ECO:0000313" key="10">
    <source>
        <dbReference type="EMBL" id="CAI8008192.1"/>
    </source>
</evidence>
<dbReference type="AlphaFoldDB" id="A0AA35RDK5"/>
<dbReference type="InterPro" id="IPR036869">
    <property type="entry name" value="J_dom_sf"/>
</dbReference>
<gene>
    <name evidence="10" type="ORF">GBAR_LOCUS5640</name>
</gene>
<dbReference type="PANTHER" id="PTHR12388">
    <property type="entry name" value="MITOCHONDRIA ASSOCIATED GRANULOCYTE MACROPHAGE CSF SIGNALING MOLECULE"/>
    <property type="match status" value="1"/>
</dbReference>
<keyword evidence="4" id="KW-0999">Mitochondrion inner membrane</keyword>
<keyword evidence="5" id="KW-0653">Protein transport</keyword>
<dbReference type="GO" id="GO:0030150">
    <property type="term" value="P:protein import into mitochondrial matrix"/>
    <property type="evidence" value="ECO:0007669"/>
    <property type="project" value="InterPro"/>
</dbReference>
<feature type="region of interest" description="Disordered" evidence="9">
    <location>
        <begin position="146"/>
        <end position="177"/>
    </location>
</feature>
<dbReference type="Pfam" id="PF03656">
    <property type="entry name" value="Pam16"/>
    <property type="match status" value="1"/>
</dbReference>
<evidence type="ECO:0000256" key="8">
    <source>
        <dbReference type="ARBA" id="ARBA00023136"/>
    </source>
</evidence>
<evidence type="ECO:0000256" key="7">
    <source>
        <dbReference type="ARBA" id="ARBA00023128"/>
    </source>
</evidence>
<evidence type="ECO:0000256" key="6">
    <source>
        <dbReference type="ARBA" id="ARBA00023010"/>
    </source>
</evidence>
<dbReference type="FunFam" id="1.10.287.110:FF:000006">
    <property type="entry name" value="Import inner membrane translocase subunit TIM16"/>
    <property type="match status" value="1"/>
</dbReference>
<protein>
    <submittedName>
        <fullName evidence="10">Mitochondrial import inner membrane translocase subunit tim16-B</fullName>
    </submittedName>
</protein>
<evidence type="ECO:0000256" key="1">
    <source>
        <dbReference type="ARBA" id="ARBA00004637"/>
    </source>
</evidence>
<evidence type="ECO:0000313" key="11">
    <source>
        <dbReference type="Proteomes" id="UP001174909"/>
    </source>
</evidence>
<dbReference type="Proteomes" id="UP001174909">
    <property type="component" value="Unassembled WGS sequence"/>
</dbReference>
<keyword evidence="8" id="KW-0472">Membrane</keyword>
<dbReference type="EMBL" id="CASHTH010000824">
    <property type="protein sequence ID" value="CAI8008192.1"/>
    <property type="molecule type" value="Genomic_DNA"/>
</dbReference>
<reference evidence="10" key="1">
    <citation type="submission" date="2023-03" db="EMBL/GenBank/DDBJ databases">
        <authorList>
            <person name="Steffen K."/>
            <person name="Cardenas P."/>
        </authorList>
    </citation>
    <scope>NUCLEOTIDE SEQUENCE</scope>
</reference>
<evidence type="ECO:0000256" key="9">
    <source>
        <dbReference type="SAM" id="MobiDB-lite"/>
    </source>
</evidence>
<comment type="similarity">
    <text evidence="2">Belongs to the TIM16/PAM16 family.</text>
</comment>
<name>A0AA35RDK5_GEOBA</name>
<evidence type="ECO:0000256" key="2">
    <source>
        <dbReference type="ARBA" id="ARBA00008817"/>
    </source>
</evidence>
<keyword evidence="7" id="KW-0496">Mitochondrion</keyword>